<comment type="caution">
    <text evidence="9">The sequence shown here is derived from an EMBL/GenBank/DDBJ whole genome shotgun (WGS) entry which is preliminary data.</text>
</comment>
<dbReference type="InterPro" id="IPR049177">
    <property type="entry name" value="MgtC_SapB_SrpB_YhiD_N"/>
</dbReference>
<keyword evidence="10" id="KW-1185">Reference proteome</keyword>
<evidence type="ECO:0000256" key="2">
    <source>
        <dbReference type="ARBA" id="ARBA00009298"/>
    </source>
</evidence>
<keyword evidence="7" id="KW-0997">Cell inner membrane</keyword>
<evidence type="ECO:0000256" key="1">
    <source>
        <dbReference type="ARBA" id="ARBA00004651"/>
    </source>
</evidence>
<feature type="transmembrane region" description="Helical" evidence="7">
    <location>
        <begin position="115"/>
        <end position="148"/>
    </location>
</feature>
<name>A0ABS0SFP5_9HYPH</name>
<keyword evidence="3" id="KW-1003">Cell membrane</keyword>
<evidence type="ECO:0000313" key="10">
    <source>
        <dbReference type="Proteomes" id="UP000601789"/>
    </source>
</evidence>
<dbReference type="PANTHER" id="PTHR33778:SF1">
    <property type="entry name" value="MAGNESIUM TRANSPORTER YHID-RELATED"/>
    <property type="match status" value="1"/>
</dbReference>
<dbReference type="PRINTS" id="PR01837">
    <property type="entry name" value="MGTCSAPBPROT"/>
</dbReference>
<comment type="similarity">
    <text evidence="2 7">Belongs to the MgtC/SapB family.</text>
</comment>
<proteinExistence type="inferred from homology"/>
<accession>A0ABS0SFP5</accession>
<reference evidence="9 10" key="1">
    <citation type="submission" date="2020-10" db="EMBL/GenBank/DDBJ databases">
        <title>Aquamicrobium zhengzhouensis sp. nov., a exopolysaccharide producing bacterium isolated from farmland soil.</title>
        <authorList>
            <person name="Wang X."/>
        </authorList>
    </citation>
    <scope>NUCLEOTIDE SEQUENCE [LARGE SCALE GENOMIC DNA]</scope>
    <source>
        <strain evidence="10">cd-1</strain>
    </source>
</reference>
<evidence type="ECO:0000256" key="5">
    <source>
        <dbReference type="ARBA" id="ARBA00022989"/>
    </source>
</evidence>
<dbReference type="EMBL" id="JADGMQ010000013">
    <property type="protein sequence ID" value="MBI1622124.1"/>
    <property type="molecule type" value="Genomic_DNA"/>
</dbReference>
<dbReference type="RefSeq" id="WP_198477661.1">
    <property type="nucleotide sequence ID" value="NZ_JADGMQ010000013.1"/>
</dbReference>
<protein>
    <recommendedName>
        <fullName evidence="7">Protein MgtC</fullName>
    </recommendedName>
</protein>
<feature type="transmembrane region" description="Helical" evidence="7">
    <location>
        <begin position="46"/>
        <end position="64"/>
    </location>
</feature>
<feature type="transmembrane region" description="Helical" evidence="7">
    <location>
        <begin position="12"/>
        <end position="34"/>
    </location>
</feature>
<dbReference type="InterPro" id="IPR003416">
    <property type="entry name" value="MgtC/SapB/SrpB/YhiD_fam"/>
</dbReference>
<comment type="subcellular location">
    <subcellularLocation>
        <location evidence="7">Cell inner membrane</location>
        <topology evidence="7">Multi-pass membrane protein</topology>
    </subcellularLocation>
    <subcellularLocation>
        <location evidence="1">Cell membrane</location>
        <topology evidence="1">Multi-pass membrane protein</topology>
    </subcellularLocation>
</comment>
<sequence>MQEILDDIGHATSLPFAVIAARLAIATVLGAIIGFEREWRNHPAGLRTHILVALAAASFTLIGIEIVHSPQFEDDGARQDPLRLIEAVTAGVAFLAAGTIIVARGQVKGLTTGAGLWLAGSVGLAAGLGFWQIAALVTVLAVIVLGLLHPFEKVIVQKRPGRSPPENSDERAD</sequence>
<dbReference type="Proteomes" id="UP000601789">
    <property type="component" value="Unassembled WGS sequence"/>
</dbReference>
<evidence type="ECO:0000256" key="3">
    <source>
        <dbReference type="ARBA" id="ARBA00022475"/>
    </source>
</evidence>
<keyword evidence="4 7" id="KW-0812">Transmembrane</keyword>
<dbReference type="PANTHER" id="PTHR33778">
    <property type="entry name" value="PROTEIN MGTC"/>
    <property type="match status" value="1"/>
</dbReference>
<organism evidence="9 10">
    <name type="scientific">Aquamicrobium zhengzhouense</name>
    <dbReference type="NCBI Taxonomy" id="2781738"/>
    <lineage>
        <taxon>Bacteria</taxon>
        <taxon>Pseudomonadati</taxon>
        <taxon>Pseudomonadota</taxon>
        <taxon>Alphaproteobacteria</taxon>
        <taxon>Hyphomicrobiales</taxon>
        <taxon>Phyllobacteriaceae</taxon>
        <taxon>Aquamicrobium</taxon>
    </lineage>
</organism>
<evidence type="ECO:0000256" key="7">
    <source>
        <dbReference type="RuleBase" id="RU365041"/>
    </source>
</evidence>
<keyword evidence="5 7" id="KW-1133">Transmembrane helix</keyword>
<evidence type="ECO:0000256" key="6">
    <source>
        <dbReference type="ARBA" id="ARBA00023136"/>
    </source>
</evidence>
<keyword evidence="6 7" id="KW-0472">Membrane</keyword>
<feature type="domain" description="MgtC/SapB/SrpB/YhiD N-terminal" evidence="8">
    <location>
        <begin position="23"/>
        <end position="153"/>
    </location>
</feature>
<evidence type="ECO:0000256" key="4">
    <source>
        <dbReference type="ARBA" id="ARBA00022692"/>
    </source>
</evidence>
<evidence type="ECO:0000259" key="8">
    <source>
        <dbReference type="Pfam" id="PF02308"/>
    </source>
</evidence>
<feature type="transmembrane region" description="Helical" evidence="7">
    <location>
        <begin position="84"/>
        <end position="103"/>
    </location>
</feature>
<evidence type="ECO:0000313" key="9">
    <source>
        <dbReference type="EMBL" id="MBI1622124.1"/>
    </source>
</evidence>
<dbReference type="Pfam" id="PF02308">
    <property type="entry name" value="MgtC"/>
    <property type="match status" value="1"/>
</dbReference>
<gene>
    <name evidence="9" type="ORF">IOD40_15805</name>
</gene>